<feature type="repeat" description="ANK" evidence="3">
    <location>
        <begin position="678"/>
        <end position="710"/>
    </location>
</feature>
<reference evidence="5" key="1">
    <citation type="submission" date="2021-03" db="EMBL/GenBank/DDBJ databases">
        <authorList>
            <person name="Bekaert M."/>
        </authorList>
    </citation>
    <scope>NUCLEOTIDE SEQUENCE</scope>
</reference>
<feature type="repeat" description="ANK" evidence="3">
    <location>
        <begin position="906"/>
        <end position="938"/>
    </location>
</feature>
<dbReference type="PANTHER" id="PTHR24198">
    <property type="entry name" value="ANKYRIN REPEAT AND PROTEIN KINASE DOMAIN-CONTAINING PROTEIN"/>
    <property type="match status" value="1"/>
</dbReference>
<keyword evidence="2 3" id="KW-0040">ANK repeat</keyword>
<proteinExistence type="predicted"/>
<feature type="repeat" description="ANK" evidence="3">
    <location>
        <begin position="939"/>
        <end position="971"/>
    </location>
</feature>
<evidence type="ECO:0000313" key="6">
    <source>
        <dbReference type="Proteomes" id="UP000683360"/>
    </source>
</evidence>
<feature type="repeat" description="ANK" evidence="3">
    <location>
        <begin position="1034"/>
        <end position="1066"/>
    </location>
</feature>
<sequence length="1215" mass="137909">MQDRLLNLEENNTLLENELQRRDQETIPKHKRAQHEDSIKQWQEDDKKFLLQEQQNIKYEYEIVHSSFVTAPADIINYRNEKRNQVFVIDDICGKKNINLQIVQTWSDLAGPVEEIFKDNVIESQNTTVRTDKTKLAKLLVSCRLEVFKDKWFQQLCCFIKHECNILSDSLCLLPEERLLMIKQYLPNDRIKEVNDILNEFNFFPLLCRLSTDRSSKELRTLFLAPIATIRADLEEIILTENKFKQCALVLCLIFEEGFDEQWLKFKLVSNDIQTKIKRIGEEFDINLDVEILRRSLIDAFCSLTGTYLRNRGTSYEFYHDKIYDTAVIVFGQYFKECLIKYASVSFIGDRYILESVGATNNDSLVIISEDMEESYFCRLLGDLEKKNVNSTLHNKQLVYESFRMKLIKFFEINIDVTTTIFNQLDESGIITSIGYEDDDDDYDDFCIGMNKETQISTSLIESIREGYEDIIEFLIKIGCNVNLFDSNDRSPLYIACELGFTNVVILLINHNCIVSAHGLIDYFPLNIACANGYTEIVKLLIANEIDVSKISFFNGTPLINACKGGHLNIVRLLLQKDADVDECEYFDDDCTPLDVACGGGYTDIVQLLLEKKSDINHNDGAPLFLSCQNGHTDTVKLLLVNNANITPSSFAVACENGYITIVNSLLQNETTISLYVDKLSPLHLASGNGHLNVVETLLNSQINISHFDKWSSLCVASHVGHIDIVKVLVKSETNAAFVTRMDIPIQNITIFHFNKRGQSLLHAACSNIETKDDHLSVINLLLDKKLEISLTDNNGFTPLHFASLGNSDDIVRLLLKRGVDVNHQTAVQGNTSLHLACTWRDVVFQRNTNVKISLCDNNGKSFEVGVSKFSSPFPTHVCYDTHGIHQSIVRLLLEYQADISLCNYKGQTPLHIACESGDYYVVKVLVEIKADITVCDNDGNTPLDLACQREHTDVVTLLLNSITNISQLDNDGKTAFHSACKGYGSRKKDVGWFFGNPWQRPTDTDIEAHKSVIEILRHKKADVNKHLNIRNNCQQTPLHIATEGGHLPLVNMLVERNVDVNMCDNNGQSPLYLACEMRHIDIVKILLLHNANMHLVDNNKRSPFHAVCNGLSLPPTEIEIQSVRDLVSLLIDYKGDLSHPDNDGKIPLHFACKVGCLAIVESLAVKKAHFTVCDSNGQTPLDEAKKAGHWDTVRFLENFEDDTSKNYNPFYFLW</sequence>
<dbReference type="SUPFAM" id="SSF48403">
    <property type="entry name" value="Ankyrin repeat"/>
    <property type="match status" value="3"/>
</dbReference>
<comment type="caution">
    <text evidence="5">The sequence shown here is derived from an EMBL/GenBank/DDBJ whole genome shotgun (WGS) entry which is preliminary data.</text>
</comment>
<dbReference type="AlphaFoldDB" id="A0A8S3Q7E5"/>
<dbReference type="Pfam" id="PF00023">
    <property type="entry name" value="Ank"/>
    <property type="match status" value="1"/>
</dbReference>
<dbReference type="SMART" id="SM00248">
    <property type="entry name" value="ANK"/>
    <property type="match status" value="19"/>
</dbReference>
<evidence type="ECO:0000313" key="5">
    <source>
        <dbReference type="EMBL" id="CAG2191428.1"/>
    </source>
</evidence>
<dbReference type="PROSITE" id="PS50088">
    <property type="entry name" value="ANK_REPEAT"/>
    <property type="match status" value="9"/>
</dbReference>
<dbReference type="Proteomes" id="UP000683360">
    <property type="component" value="Unassembled WGS sequence"/>
</dbReference>
<evidence type="ECO:0000256" key="2">
    <source>
        <dbReference type="ARBA" id="ARBA00023043"/>
    </source>
</evidence>
<dbReference type="Pfam" id="PF13637">
    <property type="entry name" value="Ank_4"/>
    <property type="match status" value="1"/>
</dbReference>
<evidence type="ECO:0000256" key="3">
    <source>
        <dbReference type="PROSITE-ProRule" id="PRU00023"/>
    </source>
</evidence>
<dbReference type="OrthoDB" id="6121823at2759"/>
<feature type="repeat" description="ANK" evidence="3">
    <location>
        <begin position="554"/>
        <end position="586"/>
    </location>
</feature>
<feature type="compositionally biased region" description="Basic and acidic residues" evidence="4">
    <location>
        <begin position="18"/>
        <end position="38"/>
    </location>
</feature>
<dbReference type="EMBL" id="CAJPWZ010000362">
    <property type="protein sequence ID" value="CAG2191428.1"/>
    <property type="molecule type" value="Genomic_DNA"/>
</dbReference>
<feature type="region of interest" description="Disordered" evidence="4">
    <location>
        <begin position="17"/>
        <end position="38"/>
    </location>
</feature>
<gene>
    <name evidence="5" type="ORF">MEDL_6651</name>
</gene>
<protein>
    <submittedName>
        <fullName evidence="5">Uncharacterized protein</fullName>
    </submittedName>
</protein>
<feature type="repeat" description="ANK" evidence="3">
    <location>
        <begin position="795"/>
        <end position="827"/>
    </location>
</feature>
<keyword evidence="6" id="KW-1185">Reference proteome</keyword>
<evidence type="ECO:0000256" key="1">
    <source>
        <dbReference type="ARBA" id="ARBA00022737"/>
    </source>
</evidence>
<feature type="repeat" description="ANK" evidence="3">
    <location>
        <begin position="1144"/>
        <end position="1176"/>
    </location>
</feature>
<name>A0A8S3Q7E5_MYTED</name>
<organism evidence="5 6">
    <name type="scientific">Mytilus edulis</name>
    <name type="common">Blue mussel</name>
    <dbReference type="NCBI Taxonomy" id="6550"/>
    <lineage>
        <taxon>Eukaryota</taxon>
        <taxon>Metazoa</taxon>
        <taxon>Spiralia</taxon>
        <taxon>Lophotrochozoa</taxon>
        <taxon>Mollusca</taxon>
        <taxon>Bivalvia</taxon>
        <taxon>Autobranchia</taxon>
        <taxon>Pteriomorphia</taxon>
        <taxon>Mytilida</taxon>
        <taxon>Mytiloidea</taxon>
        <taxon>Mytilidae</taxon>
        <taxon>Mytilinae</taxon>
        <taxon>Mytilus</taxon>
    </lineage>
</organism>
<feature type="repeat" description="ANK" evidence="3">
    <location>
        <begin position="589"/>
        <end position="621"/>
    </location>
</feature>
<dbReference type="Gene3D" id="1.25.40.20">
    <property type="entry name" value="Ankyrin repeat-containing domain"/>
    <property type="match status" value="5"/>
</dbReference>
<keyword evidence="1" id="KW-0677">Repeat</keyword>
<dbReference type="InterPro" id="IPR036770">
    <property type="entry name" value="Ankyrin_rpt-contain_sf"/>
</dbReference>
<evidence type="ECO:0000256" key="4">
    <source>
        <dbReference type="SAM" id="MobiDB-lite"/>
    </source>
</evidence>
<dbReference type="PROSITE" id="PS50297">
    <property type="entry name" value="ANK_REP_REGION"/>
    <property type="match status" value="8"/>
</dbReference>
<dbReference type="PANTHER" id="PTHR24198:SF165">
    <property type="entry name" value="ANKYRIN REPEAT-CONTAINING PROTEIN-RELATED"/>
    <property type="match status" value="1"/>
</dbReference>
<accession>A0A8S3Q7E5</accession>
<dbReference type="InterPro" id="IPR002110">
    <property type="entry name" value="Ankyrin_rpt"/>
</dbReference>
<feature type="repeat" description="ANK" evidence="3">
    <location>
        <begin position="1067"/>
        <end position="1099"/>
    </location>
</feature>
<dbReference type="Pfam" id="PF12796">
    <property type="entry name" value="Ank_2"/>
    <property type="match status" value="5"/>
</dbReference>